<reference evidence="1 2" key="1">
    <citation type="journal article" date="2007" name="Science">
        <title>Sea anemone genome reveals ancestral eumetazoan gene repertoire and genomic organization.</title>
        <authorList>
            <person name="Putnam N.H."/>
            <person name="Srivastava M."/>
            <person name="Hellsten U."/>
            <person name="Dirks B."/>
            <person name="Chapman J."/>
            <person name="Salamov A."/>
            <person name="Terry A."/>
            <person name="Shapiro H."/>
            <person name="Lindquist E."/>
            <person name="Kapitonov V.V."/>
            <person name="Jurka J."/>
            <person name="Genikhovich G."/>
            <person name="Grigoriev I.V."/>
            <person name="Lucas S.M."/>
            <person name="Steele R.E."/>
            <person name="Finnerty J.R."/>
            <person name="Technau U."/>
            <person name="Martindale M.Q."/>
            <person name="Rokhsar D.S."/>
        </authorList>
    </citation>
    <scope>NUCLEOTIDE SEQUENCE [LARGE SCALE GENOMIC DNA]</scope>
    <source>
        <strain evidence="2">CH2 X CH6</strain>
    </source>
</reference>
<dbReference type="HOGENOM" id="CLU_003711_1_0_1"/>
<evidence type="ECO:0000313" key="2">
    <source>
        <dbReference type="Proteomes" id="UP000001593"/>
    </source>
</evidence>
<dbReference type="eggNOG" id="KOG4572">
    <property type="taxonomic scope" value="Eukaryota"/>
</dbReference>
<name>A7RU00_NEMVE</name>
<dbReference type="PANTHER" id="PTHR13222">
    <property type="entry name" value="RB1-INDUCIBLE COILED-COIL"/>
    <property type="match status" value="1"/>
</dbReference>
<keyword evidence="2" id="KW-1185">Reference proteome</keyword>
<dbReference type="Proteomes" id="UP000001593">
    <property type="component" value="Unassembled WGS sequence"/>
</dbReference>
<organism evidence="1 2">
    <name type="scientific">Nematostella vectensis</name>
    <name type="common">Starlet sea anemone</name>
    <dbReference type="NCBI Taxonomy" id="45351"/>
    <lineage>
        <taxon>Eukaryota</taxon>
        <taxon>Metazoa</taxon>
        <taxon>Cnidaria</taxon>
        <taxon>Anthozoa</taxon>
        <taxon>Hexacorallia</taxon>
        <taxon>Actiniaria</taxon>
        <taxon>Edwardsiidae</taxon>
        <taxon>Nematostella</taxon>
    </lineage>
</organism>
<dbReference type="GO" id="GO:0000045">
    <property type="term" value="P:autophagosome assembly"/>
    <property type="evidence" value="ECO:0007669"/>
    <property type="project" value="InterPro"/>
</dbReference>
<feature type="non-terminal residue" evidence="1">
    <location>
        <position position="1"/>
    </location>
</feature>
<dbReference type="Gene3D" id="3.10.20.90">
    <property type="entry name" value="Phosphatidylinositol 3-kinase Catalytic Subunit, Chain A, domain 1"/>
    <property type="match status" value="1"/>
</dbReference>
<accession>A7RU00</accession>
<dbReference type="EMBL" id="DS469538">
    <property type="protein sequence ID" value="EDO45118.1"/>
    <property type="molecule type" value="Genomic_DNA"/>
</dbReference>
<dbReference type="STRING" id="45351.A7RU00"/>
<dbReference type="AlphaFoldDB" id="A7RU00"/>
<dbReference type="OMA" id="CAYLQTR"/>
<dbReference type="PANTHER" id="PTHR13222:SF1">
    <property type="entry name" value="RB1-INDUCIBLE COILED-COIL PROTEIN 1"/>
    <property type="match status" value="1"/>
</dbReference>
<sequence>SVETLMGSIASSTGIPVDKQVLLICGGEALDPNDRVCNYSNAGTDTSPIYLFSKSTIESSVPPSPSLNLGSGESNLKEQAEISFKLPPTYETLVSRAQLAAEFHHYALEIAQSCDCLISEQKFQQLGWGAVVANLESISREFNDRAVSVQQSYAEFLESRPRYQEMLSSFKEMLPLLGKIPVLHCLLSSQHQHAQDNKYSLQDMVTQCQAAVEQFDQTVLEDVLTEVNQVYYYHYHHHLYTNNKVQLLCLTVVFFFFSKGFLQNQTRAQNIGDPSVLPDLCASHQKQLMMLLKNHSQLRDFRRRSARAKDELSINLHTRLRYMHSHGITELYP</sequence>
<dbReference type="InterPro" id="IPR040040">
    <property type="entry name" value="ATG11"/>
</dbReference>
<dbReference type="PhylomeDB" id="A7RU00"/>
<proteinExistence type="predicted"/>
<evidence type="ECO:0000313" key="1">
    <source>
        <dbReference type="EMBL" id="EDO45118.1"/>
    </source>
</evidence>
<dbReference type="InParanoid" id="A7RU00"/>
<gene>
    <name evidence="1" type="ORF">NEMVEDRAFT_v1g93171</name>
</gene>
<protein>
    <recommendedName>
        <fullName evidence="3">RB1 inducible coiled-coil 1</fullName>
    </recommendedName>
</protein>
<evidence type="ECO:0008006" key="3">
    <source>
        <dbReference type="Google" id="ProtNLM"/>
    </source>
</evidence>